<name>A0A3S3PUU1_9MAGN</name>
<comment type="caution">
    <text evidence="1">The sequence shown here is derived from an EMBL/GenBank/DDBJ whole genome shotgun (WGS) entry which is preliminary data.</text>
</comment>
<organism evidence="1 2">
    <name type="scientific">Cinnamomum micranthum f. kanehirae</name>
    <dbReference type="NCBI Taxonomy" id="337451"/>
    <lineage>
        <taxon>Eukaryota</taxon>
        <taxon>Viridiplantae</taxon>
        <taxon>Streptophyta</taxon>
        <taxon>Embryophyta</taxon>
        <taxon>Tracheophyta</taxon>
        <taxon>Spermatophyta</taxon>
        <taxon>Magnoliopsida</taxon>
        <taxon>Magnoliidae</taxon>
        <taxon>Laurales</taxon>
        <taxon>Lauraceae</taxon>
        <taxon>Cinnamomum</taxon>
    </lineage>
</organism>
<proteinExistence type="predicted"/>
<sequence length="72" mass="8114">MFVKNHLVHVRLSLSSVLHRIYTIPSVIEHIISISIYVWGATTCQQSRGQCKILIKCVGLLSNQCSAVFPQF</sequence>
<gene>
    <name evidence="1" type="ORF">CKAN_02762500</name>
</gene>
<keyword evidence="2" id="KW-1185">Reference proteome</keyword>
<dbReference type="AlphaFoldDB" id="A0A3S3PUU1"/>
<reference evidence="1 2" key="1">
    <citation type="journal article" date="2019" name="Nat. Plants">
        <title>Stout camphor tree genome fills gaps in understanding of flowering plant genome evolution.</title>
        <authorList>
            <person name="Chaw S.M."/>
            <person name="Liu Y.C."/>
            <person name="Wu Y.W."/>
            <person name="Wang H.Y."/>
            <person name="Lin C.I."/>
            <person name="Wu C.S."/>
            <person name="Ke H.M."/>
            <person name="Chang L.Y."/>
            <person name="Hsu C.Y."/>
            <person name="Yang H.T."/>
            <person name="Sudianto E."/>
            <person name="Hsu M.H."/>
            <person name="Wu K.P."/>
            <person name="Wang L.N."/>
            <person name="Leebens-Mack J.H."/>
            <person name="Tsai I.J."/>
        </authorList>
    </citation>
    <scope>NUCLEOTIDE SEQUENCE [LARGE SCALE GENOMIC DNA]</scope>
    <source>
        <strain evidence="2">cv. Chaw 1501</strain>
        <tissue evidence="1">Young leaves</tissue>
    </source>
</reference>
<evidence type="ECO:0000313" key="2">
    <source>
        <dbReference type="Proteomes" id="UP000283530"/>
    </source>
</evidence>
<accession>A0A3S3PUU1</accession>
<dbReference type="EMBL" id="QPKB01000588">
    <property type="protein sequence ID" value="RWR98125.1"/>
    <property type="molecule type" value="Genomic_DNA"/>
</dbReference>
<evidence type="ECO:0000313" key="1">
    <source>
        <dbReference type="EMBL" id="RWR98125.1"/>
    </source>
</evidence>
<dbReference type="Proteomes" id="UP000283530">
    <property type="component" value="Unassembled WGS sequence"/>
</dbReference>
<protein>
    <submittedName>
        <fullName evidence="1">Uncharacterized protein</fullName>
    </submittedName>
</protein>